<dbReference type="EMBL" id="BTPD01000001">
    <property type="protein sequence ID" value="GMQ27493.1"/>
    <property type="molecule type" value="Genomic_DNA"/>
</dbReference>
<reference evidence="2 3" key="1">
    <citation type="submission" date="2023-08" db="EMBL/GenBank/DDBJ databases">
        <title>Draft genome sequence of Algoriphagus confluentis.</title>
        <authorList>
            <person name="Takatani N."/>
            <person name="Hosokawa M."/>
            <person name="Sawabe T."/>
        </authorList>
    </citation>
    <scope>NUCLEOTIDE SEQUENCE [LARGE SCALE GENOMIC DNA]</scope>
    <source>
        <strain evidence="2 3">NBRC 111222</strain>
    </source>
</reference>
<organism evidence="2 3">
    <name type="scientific">Algoriphagus confluentis</name>
    <dbReference type="NCBI Taxonomy" id="1697556"/>
    <lineage>
        <taxon>Bacteria</taxon>
        <taxon>Pseudomonadati</taxon>
        <taxon>Bacteroidota</taxon>
        <taxon>Cytophagia</taxon>
        <taxon>Cytophagales</taxon>
        <taxon>Cyclobacteriaceae</taxon>
        <taxon>Algoriphagus</taxon>
    </lineage>
</organism>
<keyword evidence="3" id="KW-1185">Reference proteome</keyword>
<name>A0ABQ6PI04_9BACT</name>
<feature type="chain" id="PRO_5045631072" description="Spi protease inhibitor domain-containing protein" evidence="1">
    <location>
        <begin position="20"/>
        <end position="122"/>
    </location>
</feature>
<dbReference type="PROSITE" id="PS51257">
    <property type="entry name" value="PROKAR_LIPOPROTEIN"/>
    <property type="match status" value="1"/>
</dbReference>
<comment type="caution">
    <text evidence="2">The sequence shown here is derived from an EMBL/GenBank/DDBJ whole genome shotgun (WGS) entry which is preliminary data.</text>
</comment>
<evidence type="ECO:0000313" key="2">
    <source>
        <dbReference type="EMBL" id="GMQ27493.1"/>
    </source>
</evidence>
<sequence length="122" mass="13771">MNRLLFLLFFFCLFSSCNETDPLLYCGTQNPTEDLPWLKAAIEEVENSELSEYTYLMSGRFEGQTVFFFQNCCPFCNFAIIVLDCQGNSLGILGGNDGIAIENIEELNPVWIPENSVCQITS</sequence>
<evidence type="ECO:0000313" key="3">
    <source>
        <dbReference type="Proteomes" id="UP001338309"/>
    </source>
</evidence>
<dbReference type="Proteomes" id="UP001338309">
    <property type="component" value="Unassembled WGS sequence"/>
</dbReference>
<gene>
    <name evidence="2" type="ORF">Aconfl_01350</name>
</gene>
<proteinExistence type="predicted"/>
<evidence type="ECO:0000256" key="1">
    <source>
        <dbReference type="SAM" id="SignalP"/>
    </source>
</evidence>
<evidence type="ECO:0008006" key="4">
    <source>
        <dbReference type="Google" id="ProtNLM"/>
    </source>
</evidence>
<keyword evidence="1" id="KW-0732">Signal</keyword>
<protein>
    <recommendedName>
        <fullName evidence="4">Spi protease inhibitor domain-containing protein</fullName>
    </recommendedName>
</protein>
<dbReference type="RefSeq" id="WP_338222310.1">
    <property type="nucleotide sequence ID" value="NZ_BTPD01000001.1"/>
</dbReference>
<accession>A0ABQ6PI04</accession>
<feature type="signal peptide" evidence="1">
    <location>
        <begin position="1"/>
        <end position="19"/>
    </location>
</feature>